<name>A0A2V5K9I0_9BACL</name>
<protein>
    <submittedName>
        <fullName evidence="1">Uncharacterized protein</fullName>
    </submittedName>
</protein>
<dbReference type="Proteomes" id="UP000247476">
    <property type="component" value="Unassembled WGS sequence"/>
</dbReference>
<organism evidence="1 2">
    <name type="scientific">Paenibacillus flagellatus</name>
    <dbReference type="NCBI Taxonomy" id="2211139"/>
    <lineage>
        <taxon>Bacteria</taxon>
        <taxon>Bacillati</taxon>
        <taxon>Bacillota</taxon>
        <taxon>Bacilli</taxon>
        <taxon>Bacillales</taxon>
        <taxon>Paenibacillaceae</taxon>
        <taxon>Paenibacillus</taxon>
    </lineage>
</organism>
<evidence type="ECO:0000313" key="1">
    <source>
        <dbReference type="EMBL" id="PYI55522.1"/>
    </source>
</evidence>
<dbReference type="AlphaFoldDB" id="A0A2V5K9I0"/>
<gene>
    <name evidence="1" type="ORF">DLM86_07255</name>
</gene>
<comment type="caution">
    <text evidence="1">The sequence shown here is derived from an EMBL/GenBank/DDBJ whole genome shotgun (WGS) entry which is preliminary data.</text>
</comment>
<keyword evidence="2" id="KW-1185">Reference proteome</keyword>
<evidence type="ECO:0000313" key="2">
    <source>
        <dbReference type="Proteomes" id="UP000247476"/>
    </source>
</evidence>
<dbReference type="EMBL" id="QJVJ01000003">
    <property type="protein sequence ID" value="PYI55522.1"/>
    <property type="molecule type" value="Genomic_DNA"/>
</dbReference>
<proteinExistence type="predicted"/>
<sequence length="63" mass="7235">MRPPIKAPQALLKLKALMFRIEARFGAFSPVRKMFIRNVEIMPMVAIPRKKSRLSGMFGMIES</sequence>
<reference evidence="1 2" key="1">
    <citation type="submission" date="2018-05" db="EMBL/GenBank/DDBJ databases">
        <title>Paenibacillus flagellatus sp. nov., isolated from selenium mineral soil.</title>
        <authorList>
            <person name="Dai X."/>
        </authorList>
    </citation>
    <scope>NUCLEOTIDE SEQUENCE [LARGE SCALE GENOMIC DNA]</scope>
    <source>
        <strain evidence="1 2">DXL2</strain>
    </source>
</reference>
<accession>A0A2V5K9I0</accession>